<feature type="compositionally biased region" description="Basic and acidic residues" evidence="1">
    <location>
        <begin position="103"/>
        <end position="115"/>
    </location>
</feature>
<sequence>MFKIESYITPIILSYVEKYVKNIRPEDSQVSLWGGEVVFQNLDLKLDVLEEELSLPFQFLSGHIHELAIRVPWTKIASEPIVITINTIEFVLKLQEPGNRSAPRKDASKKGKNSEEAPPPGYMASLINRIANNITIRCHNVILKYVEEDIVVSMNIQQLSMESADGKWNPAFIDISPTRISLRKLINIVDLTICLDKRNSAGKIEVCQEPVLYRSTLQARVLMKYSNVPTQDRSSITRIDIHSKFLDFNVSSQQFPMLMRLFELGMALKQGKIKSEIALVQESGAEGEGETGQESLLSWAWNLLPSFFPEENESDHTEDHEFHVFHAGYYVDRMRMIFKTQEFVGDSVVGTARKIKYNPFLQLDFDGVHGEVVICGLKWFNVSGGIARIGLQALDDCPCGQPLTIREIFQSEAQLSRDEHIKGSFFDDSSGESRKYNVNWNYHLGTYSQDVLLGKSPAIAMDIVHEVQIPDDRKTSDFGSDLEFSNLSEKYMIRAFFGKFRLKFGADTLHRLKTLISYKDAYEYSPYYEEKPIPSLNQLLPPSAEDYDALMNEIPLKQVHITIITPTLELFPFDHGKFQLGRKRSSSKFSQNGQMIPYLSVVFNRVECNILTPLYPNRLIFTTCQLPEPPSKLFDSCFHSISGNLERLQIKLHHNDSELLIATAINLNHQHRFLIFPELWPNSELNKIEHNYGISDLKLLLSPPQTSAAWSIFQTLSTQTAFFHPSAEILSNLFNTAMPTLDLTISQVHLRQIFSECTMSLKLTSRSLRCLSYIPSTSATQRSLTALWPDHPTDEDFLTIIVQLPIDHQLTSLEHPPLFYGRFLDLSLNFDPTLYEFLRILPANLAACQDDPLARTHARHSLSPRKSVERMLPKKATQPITSVHSSSDKVDTQPPPALTPLPPKVGSTVAEDDTEKDEAVPQESTEALVGVEFWKQLSRRIIFHLELRHCTVYFPQRNIEHEPIGGRRPPPEEEFGDNEIVMLKLPLITINSALKSTSLSANINRFPISLAKSVWPDDKESFPWTISLANTSSWTYQNRQMNKLLDETTTNISLVLNFKEDGTASSACFHVDTSPLKVNLFQEQLALLNVTLNRLLSLPMVRARSDSNGKSREPQILEISQKSSSAATATDLKEFLDMTHNSSRASEETLKESGKKEALPISVWLQWTFSKVTVNCIGKDEVGQMKIRLAIELEDIIYSLDMQDVYLQIKAKVGGMSVQCYEFDVDKGAWAKNEALALTVQTDSGGSSKSANDTFLNLTLTKAETTNVHTKWDTVRKNREHNDTLIEVIAKVEQIDLRLDLDLLEQCLDVLTIFQKQDEPEPPQKVFGVRDLPLILFSSKGLRLFIPLRDCSDRCNAYIFKINSITMHHNVENPICRVPLRPDVYTKAAQMRILNVPGSKIEDRQYEVLLKEISLSTACWSDILAYIQDQTSATTHHDNPAFEWNNLQDVQRSSDFEVNTIFKEFNFSVIYAPCIIYKNVLICSQAMELNCMSDLLMDLDLDQLRLAGNISRKISSILQVISPFRHGSSSSNSSVVEFNPALFSRQISQDAISIDSVRSLRDSELPRTRRSFSKLSRFEEDSGVESYRASDTKQATSSGRRSIGGGSRQRKISSRSSEQMLKTSLGPSAENQVIPYEVCFLGGYFKVNLHDRKSTDQDSKVLFRMVMAQPNGLLSLNLLERVVQLSLFDLIIDLDELSLLKTLPGEPDDLGIPQPIIKTRFVNSTAKKNNELSVEFKRPIKFTVSHQKLKVLQDLGDILVGTMGAPQATDRPQRSLRKLPKPILSRNKFKMIKSNMYDVEKVSVRLSQTMIHLLDEDHQTYNCKLSFSAIQSTLRVQERPARMSFNLDLEELVFCQASFVIVHPFSFNLQATLTQEYWKRDPLIQVKLHSSYLQLDFNPNNLQEVQSMSELFNQVLGAKSSEETASRTSVSASANMTPSRENLIPLSAPGFSRRDSKGVQEEHYQDDLRAGAFQFIESSRSNELPLPYQIKIINRDQGIICWRYPQPRALYNVTVYPVPMSTNKPLKIQCKLEYYSEIYSDFFELCDFTLCENEKVMLKLPSRKIASSIWRIVMTQNVIYEGGGSDESSGETDSTEHGKSLISNITDVLKDTYLSTGRIVSLPYRLHPKIFVACMRVDSMFNPNLIPNVECTVELRPVQINLFNVTNFSMDSKLPKPFESYRLCKETIGAKNHKFLMLNSSHLRIRTAIYDNFDVLLSGELNLHCDLLDYSHYTFENILELVNLKVIASIEEDSLELKTISDDILVRYGPSVGYNLIVAERFWNSKEGSVLMYGKYIVCNHTHVGLKFGQYDTGEAIFVGTHELCLYVFKSCRHAQVLQLTFNENTKDICTEPFSVAKEGLFYVRVLPIFEEDVEDEKLFVVRIENLSNAQKRITIEGQINFFNMTTQRLKIQYKFYKVIPNSEKHYVSTSFLIDGGSNANVFGAANNKNQQSFKISIDGEKKGWSGDIPMREIMNGSKPYLVKIPTEIVKEGFLSYWVRIIRERIGENAELKDAFNERVLVVIWPLFMVQSMLTVNTTAYEEKIDQTFSIYGQGERRQLVVSGTNADEHELQFRMNFNALHGEDKRKALLSYRLIDGRSFFQVPDRFKTVESAIEMLQKNHTLNWPCSREDELRWKRENSIQEATLPLYHCSAAHELSCCLMLSIAPWCLFINQLGCQVRIKNYTTNEQNIVEPNNILMPQYIEVGFTLELDVGMQLESELIYLNGEFKKQAPNSYVLPVEGSIEINLRSENGVTNLVLTSLTENNIRVLILASQFVVTNYSSVDLRFWSFGVLVNERLDQVRQDDAAPHTACYSLPKNSRKCENPQGTAITVFNNLSKHKNKLKFNSSYNCYLTLYQHDGNEFSSPIYLNRALSRKSFSVQCDDRYIPVSLSIVAHQGQQHVSIYDDPCPSFAIENRTDFNIYVAQSDTVNANKAATAVPECVVESNFVWYQIVGSRQKVYYTPPALDALFPEAQDVEVALIFACVSGSAIRWSHPVKVDENKNIFLNIPLYGDLKLAVNIKNRTTDVVIDYISQDLEFSAKDIRTRLLNPTALPADQDPDLPQKPTPKQSSSPVVNSSEQLLLHSKRISFRGFFKSLNLTLFNDDESKCCSKVDLVSFNFDRLGVEMNTGGDSSKALVQFVAIQVDNELHSSGEYDFPVVLCSEDHEAKQAQPVVIPNQYKLEDCLEEIAGNALCSIYAEMDAESWTSVEGLRFKINPIRAYIEDTYINIMLDYLVECLPMNLLYHPEEPIERIKCAPGQVLIPKLVTQQSSYLADPIKFRYIRIEPLHVLLSVHTCMRLYIALDHSPLDFSAFERLNVRSLPIRFGNSLGMHYLSGAIFGGGWVIGSLEILGSPSGLARSVTSGLRDFVSLPVQGLFRGPWGFLVGLTQGSTSLVRNITAGTVNSVTKLATSVARNLDRLTLDTEHVQRTDALRRRRPQGMTEGFTQGLTGLGISILGAVGGLAHHPLQARSPMDVVTGVGKGIVGAFTKPISGAAELVALTGQGMLHSVGYNTMPTPKYFQQPLQRLEPIPYKALWEPQTLSDGSLMFTIHATFAGRSQYKLVVVGVYLKTLVLLDVENSQLLEVLDLKTVFPSVDASDSTQVLFRIRPELPPPPTDYMSYPISSRTYQFVQESTMQLPKLSSYSLPPLTKPITTTPKVSRNPAPAASNQGTTFASPEDDDLTPLMPSSRNCDEVAVEIDDDDHQQLLLDDVPIIEGDASNRGADDSERRLLLYVEENLARYLVKYVNLLKKSQQPAGTVVFAPFDGR</sequence>
<name>A0A6I8U3G2_AEDAE</name>
<dbReference type="FunCoup" id="A0A6I8U3G2">
    <property type="interactions" value="958"/>
</dbReference>
<dbReference type="Proteomes" id="UP000008820">
    <property type="component" value="Chromosome 1"/>
</dbReference>
<organism evidence="3 4">
    <name type="scientific">Aedes aegypti</name>
    <name type="common">Yellowfever mosquito</name>
    <name type="synonym">Culex aegypti</name>
    <dbReference type="NCBI Taxonomy" id="7159"/>
    <lineage>
        <taxon>Eukaryota</taxon>
        <taxon>Metazoa</taxon>
        <taxon>Ecdysozoa</taxon>
        <taxon>Arthropoda</taxon>
        <taxon>Hexapoda</taxon>
        <taxon>Insecta</taxon>
        <taxon>Pterygota</taxon>
        <taxon>Neoptera</taxon>
        <taxon>Endopterygota</taxon>
        <taxon>Diptera</taxon>
        <taxon>Nematocera</taxon>
        <taxon>Culicoidea</taxon>
        <taxon>Culicidae</taxon>
        <taxon>Culicinae</taxon>
        <taxon>Aedini</taxon>
        <taxon>Aedes</taxon>
        <taxon>Stegomyia</taxon>
    </lineage>
</organism>
<reference evidence="3" key="2">
    <citation type="submission" date="2020-05" db="UniProtKB">
        <authorList>
            <consortium name="EnsemblMetazoa"/>
        </authorList>
    </citation>
    <scope>IDENTIFICATION</scope>
    <source>
        <strain evidence="3">LVP_AGWG</strain>
    </source>
</reference>
<dbReference type="InterPro" id="IPR026854">
    <property type="entry name" value="VPS13_N"/>
</dbReference>
<feature type="region of interest" description="Disordered" evidence="1">
    <location>
        <begin position="1586"/>
        <end position="1626"/>
    </location>
</feature>
<proteinExistence type="predicted"/>
<reference evidence="3 4" key="1">
    <citation type="submission" date="2017-06" db="EMBL/GenBank/DDBJ databases">
        <title>Aedes aegypti genome working group (AGWG) sequencing and assembly.</title>
        <authorList>
            <consortium name="Aedes aegypti Genome Working Group (AGWG)"/>
            <person name="Matthews B.J."/>
        </authorList>
    </citation>
    <scope>NUCLEOTIDE SEQUENCE [LARGE SCALE GENOMIC DNA]</scope>
    <source>
        <strain evidence="3 4">LVP_AGWG</strain>
    </source>
</reference>
<dbReference type="OrthoDB" id="445152at2759"/>
<gene>
    <name evidence="3" type="primary">5573435</name>
</gene>
<feature type="region of interest" description="Disordered" evidence="1">
    <location>
        <begin position="98"/>
        <end position="120"/>
    </location>
</feature>
<feature type="region of interest" description="Disordered" evidence="1">
    <location>
        <begin position="856"/>
        <end position="922"/>
    </location>
</feature>
<feature type="domain" description="Chorein N-terminal" evidence="2">
    <location>
        <begin position="5"/>
        <end position="201"/>
    </location>
</feature>
<evidence type="ECO:0000256" key="1">
    <source>
        <dbReference type="SAM" id="MobiDB-lite"/>
    </source>
</evidence>
<evidence type="ECO:0000313" key="4">
    <source>
        <dbReference type="Proteomes" id="UP000008820"/>
    </source>
</evidence>
<feature type="compositionally biased region" description="Pro residues" evidence="1">
    <location>
        <begin position="893"/>
        <end position="903"/>
    </location>
</feature>
<accession>A0A6I8U3G2</accession>
<dbReference type="InParanoid" id="A0A6I8U3G2"/>
<dbReference type="Pfam" id="PF12624">
    <property type="entry name" value="VPS13_N"/>
    <property type="match status" value="1"/>
</dbReference>
<dbReference type="PANTHER" id="PTHR12517:SF0">
    <property type="entry name" value="INTERMEMBRANE LIPID TRANSFER PROTEIN VPS13B"/>
    <property type="match status" value="1"/>
</dbReference>
<dbReference type="EnsemblMetazoa" id="AAEL025393-RA">
    <property type="protein sequence ID" value="AAEL025393-PA"/>
    <property type="gene ID" value="AAEL025393"/>
</dbReference>
<dbReference type="InterPro" id="IPR039782">
    <property type="entry name" value="VPS13B"/>
</dbReference>
<dbReference type="PANTHER" id="PTHR12517">
    <property type="entry name" value="VACUOLAR PROTEIN SORTING-ASSOCIATED PROTEIN 13B"/>
    <property type="match status" value="1"/>
</dbReference>
<evidence type="ECO:0000313" key="3">
    <source>
        <dbReference type="EnsemblMetazoa" id="AAEL025393-PA"/>
    </source>
</evidence>
<evidence type="ECO:0000259" key="2">
    <source>
        <dbReference type="Pfam" id="PF12624"/>
    </source>
</evidence>
<feature type="region of interest" description="Disordered" evidence="1">
    <location>
        <begin position="3054"/>
        <end position="3080"/>
    </location>
</feature>
<keyword evidence="4" id="KW-1185">Reference proteome</keyword>
<feature type="region of interest" description="Disordered" evidence="1">
    <location>
        <begin position="3657"/>
        <end position="3685"/>
    </location>
</feature>
<protein>
    <recommendedName>
        <fullName evidence="2">Chorein N-terminal domain-containing protein</fullName>
    </recommendedName>
</protein>